<accession>A0A7G7W5P4</accession>
<dbReference type="Pfam" id="PF14022">
    <property type="entry name" value="DUF4238"/>
    <property type="match status" value="1"/>
</dbReference>
<name>A0A7G7W5P4_9BACT</name>
<reference evidence="1 2" key="1">
    <citation type="submission" date="2020-08" db="EMBL/GenBank/DDBJ databases">
        <title>Hymenobacter sp. S2-20-2 genome sequencing.</title>
        <authorList>
            <person name="Jin L."/>
        </authorList>
    </citation>
    <scope>NUCLEOTIDE SEQUENCE [LARGE SCALE GENOMIC DNA]</scope>
    <source>
        <strain evidence="1 2">S2-20-2</strain>
    </source>
</reference>
<dbReference type="InterPro" id="IPR025332">
    <property type="entry name" value="DUF4238"/>
</dbReference>
<sequence length="290" mass="33705">MSTLSKKHHYIPQFYLRGFTDENGYFTVYDKQLNVFRKSRPENEFYEKHRNTTNLGGEKSVIVENMYSHLESISAITVAAIEKSTHTDKIITIENILGLKFFVETMRWRNPAMDELYNTIIPNLSIEDFGLTLHGCSEEQKVEIKARIMSEPDIHKMLRPAIAAMGLNSPKTKDDSYNGYKWNITYHDGGFPITGDFPIIFNPKSVNEGLDNELILPLSSNRTVIVSKIRKVKQLPDVFSIEKDLAMIHLAKRFVCCKRDDYLKFMINYYKVHQNKINDKFLEKMFLDLS</sequence>
<evidence type="ECO:0000313" key="2">
    <source>
        <dbReference type="Proteomes" id="UP000515489"/>
    </source>
</evidence>
<proteinExistence type="predicted"/>
<evidence type="ECO:0000313" key="1">
    <source>
        <dbReference type="EMBL" id="QNH61687.1"/>
    </source>
</evidence>
<dbReference type="KEGG" id="hsk:H4317_16235"/>
<protein>
    <submittedName>
        <fullName evidence="1">DUF4238 domain-containing protein</fullName>
    </submittedName>
</protein>
<keyword evidence="2" id="KW-1185">Reference proteome</keyword>
<organism evidence="1 2">
    <name type="scientific">Hymenobacter sediminicola</name>
    <dbReference type="NCBI Taxonomy" id="2761579"/>
    <lineage>
        <taxon>Bacteria</taxon>
        <taxon>Pseudomonadati</taxon>
        <taxon>Bacteroidota</taxon>
        <taxon>Cytophagia</taxon>
        <taxon>Cytophagales</taxon>
        <taxon>Hymenobacteraceae</taxon>
        <taxon>Hymenobacter</taxon>
    </lineage>
</organism>
<dbReference type="EMBL" id="CP060202">
    <property type="protein sequence ID" value="QNH61687.1"/>
    <property type="molecule type" value="Genomic_DNA"/>
</dbReference>
<dbReference type="RefSeq" id="WP_185887613.1">
    <property type="nucleotide sequence ID" value="NZ_CP060202.1"/>
</dbReference>
<dbReference type="Proteomes" id="UP000515489">
    <property type="component" value="Chromosome"/>
</dbReference>
<dbReference type="AlphaFoldDB" id="A0A7G7W5P4"/>
<gene>
    <name evidence="1" type="ORF">H4317_16235</name>
</gene>